<dbReference type="EMBL" id="BAAAKV010000068">
    <property type="protein sequence ID" value="GAA1192923.1"/>
    <property type="molecule type" value="Genomic_DNA"/>
</dbReference>
<evidence type="ECO:0000256" key="3">
    <source>
        <dbReference type="ARBA" id="ARBA00023172"/>
    </source>
</evidence>
<proteinExistence type="inferred from homology"/>
<dbReference type="InterPro" id="IPR050090">
    <property type="entry name" value="Tyrosine_recombinase_XerCD"/>
</dbReference>
<evidence type="ECO:0000313" key="7">
    <source>
        <dbReference type="Proteomes" id="UP001501371"/>
    </source>
</evidence>
<dbReference type="InterPro" id="IPR011010">
    <property type="entry name" value="DNA_brk_join_enz"/>
</dbReference>
<keyword evidence="2" id="KW-0238">DNA-binding</keyword>
<evidence type="ECO:0000313" key="6">
    <source>
        <dbReference type="EMBL" id="GAA1192923.1"/>
    </source>
</evidence>
<dbReference type="Gene3D" id="1.10.150.130">
    <property type="match status" value="1"/>
</dbReference>
<dbReference type="Gene3D" id="1.10.443.10">
    <property type="entry name" value="Intergrase catalytic core"/>
    <property type="match status" value="1"/>
</dbReference>
<accession>A0ABN1V5S5</accession>
<dbReference type="PANTHER" id="PTHR30349">
    <property type="entry name" value="PHAGE INTEGRASE-RELATED"/>
    <property type="match status" value="1"/>
</dbReference>
<dbReference type="InterPro" id="IPR002104">
    <property type="entry name" value="Integrase_catalytic"/>
</dbReference>
<comment type="similarity">
    <text evidence="1">Belongs to the 'phage' integrase family.</text>
</comment>
<evidence type="ECO:0000259" key="5">
    <source>
        <dbReference type="PROSITE" id="PS51898"/>
    </source>
</evidence>
<feature type="domain" description="Tyr recombinase" evidence="5">
    <location>
        <begin position="286"/>
        <end position="478"/>
    </location>
</feature>
<organism evidence="6 7">
    <name type="scientific">Streptomyces hebeiensis</name>
    <dbReference type="NCBI Taxonomy" id="229486"/>
    <lineage>
        <taxon>Bacteria</taxon>
        <taxon>Bacillati</taxon>
        <taxon>Actinomycetota</taxon>
        <taxon>Actinomycetes</taxon>
        <taxon>Kitasatosporales</taxon>
        <taxon>Streptomycetaceae</taxon>
        <taxon>Streptomyces</taxon>
    </lineage>
</organism>
<keyword evidence="3" id="KW-0233">DNA recombination</keyword>
<feature type="region of interest" description="Disordered" evidence="4">
    <location>
        <begin position="45"/>
        <end position="76"/>
    </location>
</feature>
<gene>
    <name evidence="6" type="ORF">GCM10009654_57720</name>
</gene>
<name>A0ABN1V5S5_9ACTN</name>
<dbReference type="Proteomes" id="UP001501371">
    <property type="component" value="Unassembled WGS sequence"/>
</dbReference>
<evidence type="ECO:0000256" key="1">
    <source>
        <dbReference type="ARBA" id="ARBA00008857"/>
    </source>
</evidence>
<dbReference type="SUPFAM" id="SSF56349">
    <property type="entry name" value="DNA breaking-rejoining enzymes"/>
    <property type="match status" value="1"/>
</dbReference>
<reference evidence="6 7" key="1">
    <citation type="journal article" date="2019" name="Int. J. Syst. Evol. Microbiol.">
        <title>The Global Catalogue of Microorganisms (GCM) 10K type strain sequencing project: providing services to taxonomists for standard genome sequencing and annotation.</title>
        <authorList>
            <consortium name="The Broad Institute Genomics Platform"/>
            <consortium name="The Broad Institute Genome Sequencing Center for Infectious Disease"/>
            <person name="Wu L."/>
            <person name="Ma J."/>
        </authorList>
    </citation>
    <scope>NUCLEOTIDE SEQUENCE [LARGE SCALE GENOMIC DNA]</scope>
    <source>
        <strain evidence="6 7">JCM 12696</strain>
    </source>
</reference>
<dbReference type="InterPro" id="IPR013762">
    <property type="entry name" value="Integrase-like_cat_sf"/>
</dbReference>
<dbReference type="InterPro" id="IPR010998">
    <property type="entry name" value="Integrase_recombinase_N"/>
</dbReference>
<comment type="caution">
    <text evidence="6">The sequence shown here is derived from an EMBL/GenBank/DDBJ whole genome shotgun (WGS) entry which is preliminary data.</text>
</comment>
<evidence type="ECO:0000256" key="2">
    <source>
        <dbReference type="ARBA" id="ARBA00023125"/>
    </source>
</evidence>
<evidence type="ECO:0000256" key="4">
    <source>
        <dbReference type="SAM" id="MobiDB-lite"/>
    </source>
</evidence>
<dbReference type="PANTHER" id="PTHR30349:SF64">
    <property type="entry name" value="PROPHAGE INTEGRASE INTD-RELATED"/>
    <property type="match status" value="1"/>
</dbReference>
<sequence>MSGRLTGESVLDIDPAGEEAAGTLTGRGARAVFVLANVTGEQAVRTAVRPSPSGSGHRRYWSTTRGDAPQGLGDPPHRPLLLDSCRSGRISRLTSQQNTSIRPEAVTVASKTLARGMGTFRKTCPCPKPTRCPHPYVIRYRDAQGKQREEGGYSTQDEAKDRLIKLHGEKRTTPADVAEQRRELGDMRFEEFATEWLQQQRHLADGSHRVVKPSLNNWLIPRLGSRRMNTFTPRVTEKFLLDLEREKTSDSVQHRSFQTLRSVLKAAERQGATVCNAMEGVVPPKYIPDRVVVPSLEEIRLARGSDDEIRLLVDIMSGCGLRTAEACAVNINNIVADDVYRITEQIHNKSGDPAPLKHRAKGDFREVPLPAKTRLAILGYAEKHGMDEHGFLLRTSNNNYWTNGITSYRWNKARKNTGISANLRLYSMRHYFASNCLSNNIPITDVAEWMGHSSIEITFKTYRFLMPGSISKAAKILDSGLAA</sequence>
<keyword evidence="7" id="KW-1185">Reference proteome</keyword>
<protein>
    <submittedName>
        <fullName evidence="6">Site-specific integrase</fullName>
    </submittedName>
</protein>
<dbReference type="PROSITE" id="PS51898">
    <property type="entry name" value="TYR_RECOMBINASE"/>
    <property type="match status" value="1"/>
</dbReference>
<dbReference type="Pfam" id="PF00589">
    <property type="entry name" value="Phage_integrase"/>
    <property type="match status" value="1"/>
</dbReference>